<feature type="transmembrane region" description="Helical" evidence="1">
    <location>
        <begin position="47"/>
        <end position="64"/>
    </location>
</feature>
<reference evidence="2 3" key="1">
    <citation type="submission" date="2018-06" db="EMBL/GenBank/DDBJ databases">
        <title>Streptacidiphilus pinicola sp. nov., isolated from pine grove soil.</title>
        <authorList>
            <person name="Roh S.G."/>
            <person name="Park S."/>
            <person name="Kim M.-K."/>
            <person name="Yun B.-R."/>
            <person name="Park J."/>
            <person name="Kim M.J."/>
            <person name="Kim Y.S."/>
            <person name="Kim S.B."/>
        </authorList>
    </citation>
    <scope>NUCLEOTIDE SEQUENCE [LARGE SCALE GENOMIC DNA]</scope>
    <source>
        <strain evidence="2 3">MMS16-CNU450</strain>
    </source>
</reference>
<dbReference type="RefSeq" id="WP_111507894.1">
    <property type="nucleotide sequence ID" value="NZ_QKYN01000246.1"/>
</dbReference>
<evidence type="ECO:0000256" key="1">
    <source>
        <dbReference type="SAM" id="Phobius"/>
    </source>
</evidence>
<protein>
    <submittedName>
        <fullName evidence="2">Uncharacterized protein</fullName>
    </submittedName>
</protein>
<evidence type="ECO:0000313" key="3">
    <source>
        <dbReference type="Proteomes" id="UP000248889"/>
    </source>
</evidence>
<accession>A0A2X0IAJ0</accession>
<evidence type="ECO:0000313" key="2">
    <source>
        <dbReference type="EMBL" id="RAG80371.1"/>
    </source>
</evidence>
<organism evidence="2 3">
    <name type="scientific">Streptacidiphilus pinicola</name>
    <dbReference type="NCBI Taxonomy" id="2219663"/>
    <lineage>
        <taxon>Bacteria</taxon>
        <taxon>Bacillati</taxon>
        <taxon>Actinomycetota</taxon>
        <taxon>Actinomycetes</taxon>
        <taxon>Kitasatosporales</taxon>
        <taxon>Streptomycetaceae</taxon>
        <taxon>Streptacidiphilus</taxon>
    </lineage>
</organism>
<keyword evidence="1" id="KW-0472">Membrane</keyword>
<dbReference type="EMBL" id="QKYN01000246">
    <property type="protein sequence ID" value="RAG80371.1"/>
    <property type="molecule type" value="Genomic_DNA"/>
</dbReference>
<dbReference type="AlphaFoldDB" id="A0A2X0IAJ0"/>
<feature type="transmembrane region" description="Helical" evidence="1">
    <location>
        <begin position="12"/>
        <end position="35"/>
    </location>
</feature>
<gene>
    <name evidence="2" type="ORF">DN069_38500</name>
</gene>
<name>A0A2X0IAJ0_9ACTN</name>
<sequence>MGFDKKQTRGLALIFFGPWVGMLLSWCGIIALALLSGVWPNNRIPQVLLAVWVLAAAVTGARMWRRNEPEERWIRIALAPLGAPLWAGARCWHAWKALRH</sequence>
<keyword evidence="3" id="KW-1185">Reference proteome</keyword>
<comment type="caution">
    <text evidence="2">The sequence shown here is derived from an EMBL/GenBank/DDBJ whole genome shotgun (WGS) entry which is preliminary data.</text>
</comment>
<keyword evidence="1" id="KW-0812">Transmembrane</keyword>
<dbReference type="Proteomes" id="UP000248889">
    <property type="component" value="Unassembled WGS sequence"/>
</dbReference>
<keyword evidence="1" id="KW-1133">Transmembrane helix</keyword>
<proteinExistence type="predicted"/>